<dbReference type="InterPro" id="IPR017896">
    <property type="entry name" value="4Fe4S_Fe-S-bd"/>
</dbReference>
<feature type="domain" description="4Fe-4S ferredoxin-type" evidence="1">
    <location>
        <begin position="288"/>
        <end position="317"/>
    </location>
</feature>
<dbReference type="AlphaFoldDB" id="A0A7G9Z1G2"/>
<dbReference type="InterPro" id="IPR009051">
    <property type="entry name" value="Helical_ferredxn"/>
</dbReference>
<organism evidence="2">
    <name type="scientific">Candidatus Methanophagaceae archaeon ANME-1 ERB6</name>
    <dbReference type="NCBI Taxonomy" id="2759912"/>
    <lineage>
        <taxon>Archaea</taxon>
        <taxon>Methanobacteriati</taxon>
        <taxon>Methanobacteriota</taxon>
        <taxon>Stenosarchaea group</taxon>
        <taxon>Methanomicrobia</taxon>
        <taxon>Candidatus Methanophagales</taxon>
        <taxon>Candidatus Methanophagaceae</taxon>
    </lineage>
</organism>
<gene>
    <name evidence="2" type="primary">fdhB</name>
    <name evidence="2" type="ORF">GHMFPJCE_00023</name>
</gene>
<dbReference type="Pfam" id="PF13183">
    <property type="entry name" value="Fer4_8"/>
    <property type="match status" value="1"/>
</dbReference>
<dbReference type="PROSITE" id="PS00198">
    <property type="entry name" value="4FE4S_FER_1"/>
    <property type="match status" value="2"/>
</dbReference>
<protein>
    <submittedName>
        <fullName evidence="2">Formate dehydrogenase subunit beta</fullName>
        <ecNumber evidence="2">1.17.1.9</ecNumber>
    </submittedName>
</protein>
<dbReference type="SUPFAM" id="SSF46548">
    <property type="entry name" value="alpha-helical ferredoxin"/>
    <property type="match status" value="1"/>
</dbReference>
<dbReference type="PROSITE" id="PS51379">
    <property type="entry name" value="4FE4S_FER_2"/>
    <property type="match status" value="1"/>
</dbReference>
<keyword evidence="2" id="KW-0560">Oxidoreductase</keyword>
<dbReference type="InterPro" id="IPR017900">
    <property type="entry name" value="4Fe4S_Fe_S_CS"/>
</dbReference>
<dbReference type="GO" id="GO:0051536">
    <property type="term" value="F:iron-sulfur cluster binding"/>
    <property type="evidence" value="ECO:0007669"/>
    <property type="project" value="InterPro"/>
</dbReference>
<accession>A0A7G9Z1G2</accession>
<sequence>MKGAELNYEDLEGLFKGLLDKKAVDCLILPHMVGNNVAHMMVTDMDKIESPVSAIFAPSFGVNAASIVKGWTIKEKIGIVAKPCEIRAAIELIKLKQMDKESVLLISVDCSGAFKNQDYADHYGEIGDWVDSAKIEELKGKGIAIREACEICEHRLADVGDIGIARMDGEKVLVAGITDMGVEALSAVEGISLEEKETERKEEKEKIAADAKKKENELPKISSVEELEEFLRDCIVCKNCRDMCPVCYCKECFFDQPLGNPVGGDLLNLAELRGAIGVPANQLMYHLTRVYHVSTTCVGCGACEDACPKDIPLTRLYPVIAEKVQEIFEYVPGKDVEEPLPFVTYEEEELEDKLR</sequence>
<reference evidence="2" key="1">
    <citation type="submission" date="2020-06" db="EMBL/GenBank/DDBJ databases">
        <title>Unique genomic features of the anaerobic methanotrophic archaea.</title>
        <authorList>
            <person name="Chadwick G.L."/>
            <person name="Skennerton C.T."/>
            <person name="Laso-Perez R."/>
            <person name="Leu A.O."/>
            <person name="Speth D.R."/>
            <person name="Yu H."/>
            <person name="Morgan-Lang C."/>
            <person name="Hatzenpichler R."/>
            <person name="Goudeau D."/>
            <person name="Malmstrom R."/>
            <person name="Brazelton W.J."/>
            <person name="Woyke T."/>
            <person name="Hallam S.J."/>
            <person name="Tyson G.W."/>
            <person name="Wegener G."/>
            <person name="Boetius A."/>
            <person name="Orphan V."/>
        </authorList>
    </citation>
    <scope>NUCLEOTIDE SEQUENCE</scope>
</reference>
<evidence type="ECO:0000313" key="2">
    <source>
        <dbReference type="EMBL" id="QNO54096.1"/>
    </source>
</evidence>
<proteinExistence type="predicted"/>
<dbReference type="Pfam" id="PF04432">
    <property type="entry name" value="FrhB_FdhB_C"/>
    <property type="match status" value="1"/>
</dbReference>
<dbReference type="Gene3D" id="1.10.1060.10">
    <property type="entry name" value="Alpha-helical ferredoxin"/>
    <property type="match status" value="1"/>
</dbReference>
<name>A0A7G9Z1G2_9EURY</name>
<dbReference type="EC" id="1.17.1.9" evidence="2"/>
<evidence type="ECO:0000259" key="1">
    <source>
        <dbReference type="PROSITE" id="PS51379"/>
    </source>
</evidence>
<dbReference type="InterPro" id="IPR007525">
    <property type="entry name" value="FrhB_FdhB_C"/>
</dbReference>
<dbReference type="EMBL" id="MT631561">
    <property type="protein sequence ID" value="QNO54096.1"/>
    <property type="molecule type" value="Genomic_DNA"/>
</dbReference>
<dbReference type="GO" id="GO:0008863">
    <property type="term" value="F:formate dehydrogenase (NAD+) activity"/>
    <property type="evidence" value="ECO:0007669"/>
    <property type="project" value="UniProtKB-EC"/>
</dbReference>